<feature type="compositionally biased region" description="Polar residues" evidence="1">
    <location>
        <begin position="1"/>
        <end position="20"/>
    </location>
</feature>
<evidence type="ECO:0000313" key="2">
    <source>
        <dbReference type="EMBL" id="AVQ10193.1"/>
    </source>
</evidence>
<name>A0A2R3UAI7_9VIRU</name>
<protein>
    <submittedName>
        <fullName evidence="2">Minor capsid protein</fullName>
    </submittedName>
</protein>
<organism evidence="2">
    <name type="scientific">Gokushovirinae environmental samples</name>
    <dbReference type="NCBI Taxonomy" id="1478972"/>
    <lineage>
        <taxon>Viruses</taxon>
        <taxon>Monodnaviria</taxon>
        <taxon>Sangervirae</taxon>
        <taxon>Phixviricota</taxon>
        <taxon>Malgrandaviricetes</taxon>
        <taxon>Petitvirales</taxon>
        <taxon>Microviridae</taxon>
        <taxon>environmental samples</taxon>
    </lineage>
</organism>
<feature type="region of interest" description="Disordered" evidence="1">
    <location>
        <begin position="1"/>
        <end position="23"/>
    </location>
</feature>
<proteinExistence type="predicted"/>
<dbReference type="EMBL" id="MH029518">
    <property type="protein sequence ID" value="AVQ10193.1"/>
    <property type="molecule type" value="Genomic_DNA"/>
</dbReference>
<sequence length="217" mass="23578">MNEQNIAMQRETNQMNINENQKNRDFQEQMSNTAYQRASQDMKSAGLNPMMMFGSGSAASSPTGGVPNLQAPKNDVHSGMSQMGDAVGKAVSSAIGLKTFDKMTQEIANLQTQQALTSAVTKTEEEKPAKLRAETATERERPANIRAQTFNTDTATAREANRMPVSRLEGSNAEDILAMPDWLRRTLNVGAYSGGKVGDAVAPLLNSARRAKSLFSY</sequence>
<evidence type="ECO:0000256" key="1">
    <source>
        <dbReference type="SAM" id="MobiDB-lite"/>
    </source>
</evidence>
<accession>A0A2R3UAI7</accession>
<reference evidence="2" key="1">
    <citation type="submission" date="2018-03" db="EMBL/GenBank/DDBJ databases">
        <title>Twenty-four Novel Viral Genomes identified from the Dushanzi Mud Volcanic Sediment in Xinjiang, China.</title>
        <authorList>
            <person name="Han L."/>
        </authorList>
    </citation>
    <scope>NUCLEOTIDE SEQUENCE</scope>
</reference>